<feature type="non-terminal residue" evidence="10">
    <location>
        <position position="278"/>
    </location>
</feature>
<evidence type="ECO:0000256" key="7">
    <source>
        <dbReference type="ARBA" id="ARBA00029731"/>
    </source>
</evidence>
<dbReference type="FunFam" id="3.30.930.10:FF:000037">
    <property type="entry name" value="Proline--tRNA ligase"/>
    <property type="match status" value="1"/>
</dbReference>
<evidence type="ECO:0000256" key="6">
    <source>
        <dbReference type="ARBA" id="ARBA00023146"/>
    </source>
</evidence>
<dbReference type="GO" id="GO:0004827">
    <property type="term" value="F:proline-tRNA ligase activity"/>
    <property type="evidence" value="ECO:0007669"/>
    <property type="project" value="UniProtKB-EC"/>
</dbReference>
<dbReference type="InterPro" id="IPR006195">
    <property type="entry name" value="aa-tRNA-synth_II"/>
</dbReference>
<proteinExistence type="predicted"/>
<dbReference type="InterPro" id="IPR045864">
    <property type="entry name" value="aa-tRNA-synth_II/BPL/LPL"/>
</dbReference>
<keyword evidence="5" id="KW-0648">Protein biosynthesis</keyword>
<evidence type="ECO:0000313" key="10">
    <source>
        <dbReference type="EMBL" id="KON29696.1"/>
    </source>
</evidence>
<dbReference type="GO" id="GO:0005737">
    <property type="term" value="C:cytoplasm"/>
    <property type="evidence" value="ECO:0007669"/>
    <property type="project" value="InterPro"/>
</dbReference>
<dbReference type="InterPro" id="IPR002316">
    <property type="entry name" value="Pro-tRNA-ligase_IIa"/>
</dbReference>
<protein>
    <recommendedName>
        <fullName evidence="1">proline--tRNA ligase</fullName>
        <ecNumber evidence="1">6.1.1.15</ecNumber>
    </recommendedName>
    <alternativeName>
        <fullName evidence="7">Prolyl-tRNA synthetase</fullName>
    </alternativeName>
</protein>
<dbReference type="PRINTS" id="PR01046">
    <property type="entry name" value="TRNASYNTHPRO"/>
</dbReference>
<accession>A0A0M0BMZ5</accession>
<sequence length="278" mass="31976">MQKDEDFGGWFDRVILEAQVVDDRYPVKGFSVYMGWGFSIAKRIIGLLEERLEEGGHQPMQFPVVIPEDSFMREAEHIEGFGGEVFWITHAGDRRLERRLVLRPTSETAIYPLFKIWIRSHADLPLLMHQTCNVYRYETRATRPLYRGREFLWNEAHTAHADYEDSENQVRNAVEIYSSVYDRLGLSYILLKRPDFDKFAGAVYSLAFDTWNPDGKVNQIGTVHELGDNFAKAFEVTYEDEAGEQRIAYTTCYGMGMGRTLAATISHHGDDHGLVLPP</sequence>
<reference evidence="10 11" key="1">
    <citation type="submission" date="2015-06" db="EMBL/GenBank/DDBJ databases">
        <title>New insights into the roles of widespread benthic archaea in carbon and nitrogen cycling.</title>
        <authorList>
            <person name="Lazar C.S."/>
            <person name="Baker B.J."/>
            <person name="Seitz K.W."/>
            <person name="Hyde A.S."/>
            <person name="Dick G.J."/>
            <person name="Hinrichs K.-U."/>
            <person name="Teske A.P."/>
        </authorList>
    </citation>
    <scope>NUCLEOTIDE SEQUENCE [LARGE SCALE GENOMIC DNA]</scope>
    <source>
        <strain evidence="10">DG-45</strain>
    </source>
</reference>
<evidence type="ECO:0000256" key="3">
    <source>
        <dbReference type="ARBA" id="ARBA00022741"/>
    </source>
</evidence>
<evidence type="ECO:0000256" key="5">
    <source>
        <dbReference type="ARBA" id="ARBA00022917"/>
    </source>
</evidence>
<keyword evidence="4" id="KW-0067">ATP-binding</keyword>
<dbReference type="InterPro" id="IPR002314">
    <property type="entry name" value="aa-tRNA-synt_IIb"/>
</dbReference>
<dbReference type="GO" id="GO:0017101">
    <property type="term" value="C:aminoacyl-tRNA synthetase multienzyme complex"/>
    <property type="evidence" value="ECO:0007669"/>
    <property type="project" value="TreeGrafter"/>
</dbReference>
<name>A0A0M0BMZ5_9ARCH</name>
<gene>
    <name evidence="10" type="ORF">AC482_05775</name>
</gene>
<evidence type="ECO:0000313" key="11">
    <source>
        <dbReference type="Proteomes" id="UP000037210"/>
    </source>
</evidence>
<evidence type="ECO:0000259" key="9">
    <source>
        <dbReference type="PROSITE" id="PS50862"/>
    </source>
</evidence>
<keyword evidence="6 10" id="KW-0030">Aminoacyl-tRNA synthetase</keyword>
<dbReference type="PROSITE" id="PS50862">
    <property type="entry name" value="AA_TRNA_LIGASE_II"/>
    <property type="match status" value="1"/>
</dbReference>
<comment type="caution">
    <text evidence="10">The sequence shown here is derived from an EMBL/GenBank/DDBJ whole genome shotgun (WGS) entry which is preliminary data.</text>
</comment>
<organism evidence="10 11">
    <name type="scientific">miscellaneous Crenarchaeota group-15 archaeon DG-45</name>
    <dbReference type="NCBI Taxonomy" id="1685127"/>
    <lineage>
        <taxon>Archaea</taxon>
        <taxon>Candidatus Bathyarchaeota</taxon>
        <taxon>MCG-15</taxon>
    </lineage>
</organism>
<keyword evidence="3" id="KW-0547">Nucleotide-binding</keyword>
<evidence type="ECO:0000256" key="1">
    <source>
        <dbReference type="ARBA" id="ARBA00012831"/>
    </source>
</evidence>
<dbReference type="GO" id="GO:0006433">
    <property type="term" value="P:prolyl-tRNA aminoacylation"/>
    <property type="evidence" value="ECO:0007669"/>
    <property type="project" value="InterPro"/>
</dbReference>
<dbReference type="PANTHER" id="PTHR43382:SF2">
    <property type="entry name" value="BIFUNCTIONAL GLUTAMATE_PROLINE--TRNA LIGASE"/>
    <property type="match status" value="1"/>
</dbReference>
<dbReference type="AlphaFoldDB" id="A0A0M0BMZ5"/>
<evidence type="ECO:0000256" key="8">
    <source>
        <dbReference type="ARBA" id="ARBA00047671"/>
    </source>
</evidence>
<dbReference type="InterPro" id="IPR004499">
    <property type="entry name" value="Pro-tRNA-ligase_IIa_arc-type"/>
</dbReference>
<dbReference type="EC" id="6.1.1.15" evidence="1"/>
<comment type="catalytic activity">
    <reaction evidence="8">
        <text>tRNA(Pro) + L-proline + ATP = L-prolyl-tRNA(Pro) + AMP + diphosphate</text>
        <dbReference type="Rhea" id="RHEA:14305"/>
        <dbReference type="Rhea" id="RHEA-COMP:9700"/>
        <dbReference type="Rhea" id="RHEA-COMP:9702"/>
        <dbReference type="ChEBI" id="CHEBI:30616"/>
        <dbReference type="ChEBI" id="CHEBI:33019"/>
        <dbReference type="ChEBI" id="CHEBI:60039"/>
        <dbReference type="ChEBI" id="CHEBI:78442"/>
        <dbReference type="ChEBI" id="CHEBI:78532"/>
        <dbReference type="ChEBI" id="CHEBI:456215"/>
        <dbReference type="EC" id="6.1.1.15"/>
    </reaction>
</comment>
<dbReference type="Pfam" id="PF00587">
    <property type="entry name" value="tRNA-synt_2b"/>
    <property type="match status" value="1"/>
</dbReference>
<dbReference type="Gene3D" id="3.30.930.10">
    <property type="entry name" value="Bira Bifunctional Protein, Domain 2"/>
    <property type="match status" value="1"/>
</dbReference>
<dbReference type="PANTHER" id="PTHR43382">
    <property type="entry name" value="PROLYL-TRNA SYNTHETASE"/>
    <property type="match status" value="1"/>
</dbReference>
<dbReference type="SUPFAM" id="SSF55681">
    <property type="entry name" value="Class II aaRS and biotin synthetases"/>
    <property type="match status" value="1"/>
</dbReference>
<evidence type="ECO:0000256" key="2">
    <source>
        <dbReference type="ARBA" id="ARBA00022598"/>
    </source>
</evidence>
<dbReference type="Proteomes" id="UP000037210">
    <property type="component" value="Unassembled WGS sequence"/>
</dbReference>
<dbReference type="EMBL" id="LFWZ01000054">
    <property type="protein sequence ID" value="KON29696.1"/>
    <property type="molecule type" value="Genomic_DNA"/>
</dbReference>
<keyword evidence="2" id="KW-0436">Ligase</keyword>
<feature type="domain" description="Aminoacyl-transfer RNA synthetases class-II family profile" evidence="9">
    <location>
        <begin position="37"/>
        <end position="277"/>
    </location>
</feature>
<dbReference type="GO" id="GO:0005524">
    <property type="term" value="F:ATP binding"/>
    <property type="evidence" value="ECO:0007669"/>
    <property type="project" value="UniProtKB-KW"/>
</dbReference>
<evidence type="ECO:0000256" key="4">
    <source>
        <dbReference type="ARBA" id="ARBA00022840"/>
    </source>
</evidence>